<keyword evidence="2" id="KW-1185">Reference proteome</keyword>
<proteinExistence type="predicted"/>
<comment type="caution">
    <text evidence="1">The sequence shown here is derived from an EMBL/GenBank/DDBJ whole genome shotgun (WGS) entry which is preliminary data.</text>
</comment>
<reference evidence="1 2" key="1">
    <citation type="journal article" date="2014" name="PLoS Genet.">
        <title>Phylogenetically driven sequencing of extremely halophilic archaea reveals strategies for static and dynamic osmo-response.</title>
        <authorList>
            <person name="Becker E.A."/>
            <person name="Seitzer P.M."/>
            <person name="Tritt A."/>
            <person name="Larsen D."/>
            <person name="Krusor M."/>
            <person name="Yao A.I."/>
            <person name="Wu D."/>
            <person name="Madern D."/>
            <person name="Eisen J.A."/>
            <person name="Darling A.E."/>
            <person name="Facciotti M.T."/>
        </authorList>
    </citation>
    <scope>NUCLEOTIDE SEQUENCE [LARGE SCALE GENOMIC DNA]</scope>
    <source>
        <strain evidence="1 2">JCM 9100</strain>
    </source>
</reference>
<name>M0EX25_9EURY</name>
<dbReference type="Proteomes" id="UP000011526">
    <property type="component" value="Unassembled WGS sequence"/>
</dbReference>
<dbReference type="AlphaFoldDB" id="M0EX25"/>
<evidence type="ECO:0000313" key="1">
    <source>
        <dbReference type="EMBL" id="ELZ52351.1"/>
    </source>
</evidence>
<evidence type="ECO:0000313" key="2">
    <source>
        <dbReference type="Proteomes" id="UP000011526"/>
    </source>
</evidence>
<accession>M0EX25</accession>
<gene>
    <name evidence="1" type="ORF">C465_02036</name>
</gene>
<dbReference type="EMBL" id="AOJM01000023">
    <property type="protein sequence ID" value="ELZ52351.1"/>
    <property type="molecule type" value="Genomic_DNA"/>
</dbReference>
<sequence length="226" mass="25856">MDLVEDEKLGLIDERVVLVASVRVNKFEVYRVRIREEDIDTLVEDFVLRQPEEVQRDIIDALFLFGLEFVSLTGVSDVDTLPAVLAFFECVVIARTFEVLEGRIQVPFCARGHVTRRISVVNSDRDAVVRREFRVYPVEILNQTLQLVLSERFRRICEDCLYVVRVALVDFPLVRIQDVVQDGNKPRLSLSSAGRSSDDRVLAVENRIDTPFLKVVEPPEPDVLKG</sequence>
<protein>
    <submittedName>
        <fullName evidence="1">Uncharacterized protein</fullName>
    </submittedName>
</protein>
<organism evidence="1 2">
    <name type="scientific">Halorubrum distributum JCM 9100</name>
    <dbReference type="NCBI Taxonomy" id="1227467"/>
    <lineage>
        <taxon>Archaea</taxon>
        <taxon>Methanobacteriati</taxon>
        <taxon>Methanobacteriota</taxon>
        <taxon>Stenosarchaea group</taxon>
        <taxon>Halobacteria</taxon>
        <taxon>Halobacteriales</taxon>
        <taxon>Haloferacaceae</taxon>
        <taxon>Halorubrum</taxon>
        <taxon>Halorubrum distributum group</taxon>
    </lineage>
</organism>